<comment type="caution">
    <text evidence="1">The sequence shown here is derived from an EMBL/GenBank/DDBJ whole genome shotgun (WGS) entry which is preliminary data.</text>
</comment>
<name>A0ACC0PMG1_RHOML</name>
<evidence type="ECO:0000313" key="2">
    <source>
        <dbReference type="Proteomes" id="UP001062846"/>
    </source>
</evidence>
<gene>
    <name evidence="1" type="ORF">RHMOL_Rhmol02G0027400</name>
</gene>
<sequence>MADRDGGATKEIQGRIERQTKLINSLQTAAAANTDADDDGGAGDENDSADWAATDPDANDGSANAAGAAIVFAADTDTDTEDGGSAGDDNTATADAANTDADDDGHANIAGAAVTAGSSAGDDDDSTGDDGGADWRSFFFKNKAYHLFLCMHDYFCYLHYCPSCW</sequence>
<reference evidence="1" key="1">
    <citation type="submission" date="2022-02" db="EMBL/GenBank/DDBJ databases">
        <title>Plant Genome Project.</title>
        <authorList>
            <person name="Zhang R.-G."/>
        </authorList>
    </citation>
    <scope>NUCLEOTIDE SEQUENCE</scope>
    <source>
        <strain evidence="1">AT1</strain>
    </source>
</reference>
<dbReference type="EMBL" id="CM046389">
    <property type="protein sequence ID" value="KAI8566274.1"/>
    <property type="molecule type" value="Genomic_DNA"/>
</dbReference>
<accession>A0ACC0PMG1</accession>
<evidence type="ECO:0000313" key="1">
    <source>
        <dbReference type="EMBL" id="KAI8566274.1"/>
    </source>
</evidence>
<keyword evidence="2" id="KW-1185">Reference proteome</keyword>
<organism evidence="1 2">
    <name type="scientific">Rhododendron molle</name>
    <name type="common">Chinese azalea</name>
    <name type="synonym">Azalea mollis</name>
    <dbReference type="NCBI Taxonomy" id="49168"/>
    <lineage>
        <taxon>Eukaryota</taxon>
        <taxon>Viridiplantae</taxon>
        <taxon>Streptophyta</taxon>
        <taxon>Embryophyta</taxon>
        <taxon>Tracheophyta</taxon>
        <taxon>Spermatophyta</taxon>
        <taxon>Magnoliopsida</taxon>
        <taxon>eudicotyledons</taxon>
        <taxon>Gunneridae</taxon>
        <taxon>Pentapetalae</taxon>
        <taxon>asterids</taxon>
        <taxon>Ericales</taxon>
        <taxon>Ericaceae</taxon>
        <taxon>Ericoideae</taxon>
        <taxon>Rhodoreae</taxon>
        <taxon>Rhododendron</taxon>
    </lineage>
</organism>
<dbReference type="Proteomes" id="UP001062846">
    <property type="component" value="Chromosome 2"/>
</dbReference>
<proteinExistence type="predicted"/>
<protein>
    <submittedName>
        <fullName evidence="1">Uncharacterized protein</fullName>
    </submittedName>
</protein>